<dbReference type="EMBL" id="CP117522">
    <property type="protein sequence ID" value="WNE96489.1"/>
    <property type="molecule type" value="Genomic_DNA"/>
</dbReference>
<evidence type="ECO:0000313" key="2">
    <source>
        <dbReference type="Proteomes" id="UP001305606"/>
    </source>
</evidence>
<keyword evidence="2" id="KW-1185">Reference proteome</keyword>
<sequence length="313" mass="33256">MTGRGNEALVAAGWQPGRDAGNRALLGILETTSTVAVDGVTAWQTFPAAERALREFHGLAVTPAGPGADVAATGCVVDPTLGRHALRTFAAFQEGLGHRLFPFGRTDADALLAVDDEGRLFAVDHSGWWLLGESVAEGLVSLAEGRAPQRVTSWSRDRELVRTAEDVVTDLVKTALVLAYVLHRHGLLVTRAIRARAVGFRGFGGVYLDREFRLRRKTLEANAAPLADDIGQALGPAPLDTTEVRLELRPAGSGAKRPAIGCSLAVGGQRVGGIPVQGILVQLTARAGFMLDADRRRAVDDATAEVERYAATR</sequence>
<reference evidence="1 2" key="1">
    <citation type="submission" date="2023-02" db="EMBL/GenBank/DDBJ databases">
        <title>Streptomyces sp. SCA4-21 with antifungal activity against Fusarium oxysporum f. sp. cubense, Streptomyces sp. SCA2-17 with antifungal activity against Fusarium oxysporum f. sp. cubense.</title>
        <authorList>
            <person name="Qi D."/>
        </authorList>
    </citation>
    <scope>NUCLEOTIDE SEQUENCE [LARGE SCALE GENOMIC DNA]</scope>
    <source>
        <strain evidence="1 2">SCA4-21</strain>
    </source>
</reference>
<proteinExistence type="predicted"/>
<gene>
    <name evidence="1" type="ORF">PS467_14665</name>
</gene>
<organism evidence="1 2">
    <name type="scientific">Streptomyces luomodiensis</name>
    <dbReference type="NCBI Taxonomy" id="3026192"/>
    <lineage>
        <taxon>Bacteria</taxon>
        <taxon>Bacillati</taxon>
        <taxon>Actinomycetota</taxon>
        <taxon>Actinomycetes</taxon>
        <taxon>Kitasatosporales</taxon>
        <taxon>Streptomycetaceae</taxon>
        <taxon>Streptomyces</taxon>
    </lineage>
</organism>
<dbReference type="Pfam" id="PF14433">
    <property type="entry name" value="SUKH-3"/>
    <property type="match status" value="1"/>
</dbReference>
<protein>
    <submittedName>
        <fullName evidence="1">SUKH-3 domain-containing protein</fullName>
    </submittedName>
</protein>
<dbReference type="RefSeq" id="WP_311035662.1">
    <property type="nucleotide sequence ID" value="NZ_CP117522.1"/>
</dbReference>
<accession>A0ABY9V382</accession>
<evidence type="ECO:0000313" key="1">
    <source>
        <dbReference type="EMBL" id="WNE96489.1"/>
    </source>
</evidence>
<dbReference type="Proteomes" id="UP001305606">
    <property type="component" value="Chromosome"/>
</dbReference>
<name>A0ABY9V382_9ACTN</name>
<dbReference type="InterPro" id="IPR025850">
    <property type="entry name" value="SUKH-3"/>
</dbReference>